<comment type="caution">
    <text evidence="1">The sequence shown here is derived from an EMBL/GenBank/DDBJ whole genome shotgun (WGS) entry which is preliminary data.</text>
</comment>
<dbReference type="Proteomes" id="UP000267159">
    <property type="component" value="Unassembled WGS sequence"/>
</dbReference>
<proteinExistence type="predicted"/>
<accession>A0A3L7YZR7</accession>
<dbReference type="EMBL" id="RAZM01000152">
    <property type="protein sequence ID" value="RLT78223.1"/>
    <property type="molecule type" value="Genomic_DNA"/>
</dbReference>
<evidence type="ECO:0000313" key="1">
    <source>
        <dbReference type="EMBL" id="RLT78223.1"/>
    </source>
</evidence>
<name>A0A3L7YZR7_9BACE</name>
<sequence length="93" mass="10727">MKPYPVNFKFRAEFDLMPSWLPQVLQDWLEEGWTCDITVKRVKGCYGPKTVRVMIEANTTEDLAAKRKALNAMIEAKGYGPEALRERPRPAKK</sequence>
<reference evidence="1 2" key="1">
    <citation type="submission" date="2018-09" db="EMBL/GenBank/DDBJ databases">
        <title>Murine metabolic-syndrome-specific gut microbial biobank.</title>
        <authorList>
            <person name="Liu C."/>
        </authorList>
    </citation>
    <scope>NUCLEOTIDE SEQUENCE [LARGE SCALE GENOMIC DNA]</scope>
    <source>
        <strain evidence="1 2">0.1X-D8-26</strain>
    </source>
</reference>
<dbReference type="AlphaFoldDB" id="A0A3L7YZR7"/>
<gene>
    <name evidence="1" type="ORF">D7Y07_20465</name>
</gene>
<evidence type="ECO:0000313" key="2">
    <source>
        <dbReference type="Proteomes" id="UP000267159"/>
    </source>
</evidence>
<dbReference type="RefSeq" id="WP_121765796.1">
    <property type="nucleotide sequence ID" value="NZ_RAZM01000152.1"/>
</dbReference>
<organism evidence="1 2">
    <name type="scientific">Bacteroides acidifaciens</name>
    <dbReference type="NCBI Taxonomy" id="85831"/>
    <lineage>
        <taxon>Bacteria</taxon>
        <taxon>Pseudomonadati</taxon>
        <taxon>Bacteroidota</taxon>
        <taxon>Bacteroidia</taxon>
        <taxon>Bacteroidales</taxon>
        <taxon>Bacteroidaceae</taxon>
        <taxon>Bacteroides</taxon>
    </lineage>
</organism>
<protein>
    <submittedName>
        <fullName evidence="1">Uncharacterized protein</fullName>
    </submittedName>
</protein>